<comment type="caution">
    <text evidence="1">The sequence shown here is derived from an EMBL/GenBank/DDBJ whole genome shotgun (WGS) entry which is preliminary data.</text>
</comment>
<dbReference type="PANTHER" id="PTHR48009:SF4">
    <property type="entry name" value="LEUCINE-RICH REPEAT (LRR) FAMILY PROTEIN"/>
    <property type="match status" value="1"/>
</dbReference>
<dbReference type="InterPro" id="IPR053213">
    <property type="entry name" value="RLP29"/>
</dbReference>
<evidence type="ECO:0000313" key="2">
    <source>
        <dbReference type="Proteomes" id="UP000436088"/>
    </source>
</evidence>
<protein>
    <submittedName>
        <fullName evidence="1">Uncharacterized protein</fullName>
    </submittedName>
</protein>
<dbReference type="EMBL" id="VEPZ02001419">
    <property type="protein sequence ID" value="KAE8674337.1"/>
    <property type="molecule type" value="Genomic_DNA"/>
</dbReference>
<keyword evidence="2" id="KW-1185">Reference proteome</keyword>
<dbReference type="AlphaFoldDB" id="A0A6A2YGA5"/>
<organism evidence="1 2">
    <name type="scientific">Hibiscus syriacus</name>
    <name type="common">Rose of Sharon</name>
    <dbReference type="NCBI Taxonomy" id="106335"/>
    <lineage>
        <taxon>Eukaryota</taxon>
        <taxon>Viridiplantae</taxon>
        <taxon>Streptophyta</taxon>
        <taxon>Embryophyta</taxon>
        <taxon>Tracheophyta</taxon>
        <taxon>Spermatophyta</taxon>
        <taxon>Magnoliopsida</taxon>
        <taxon>eudicotyledons</taxon>
        <taxon>Gunneridae</taxon>
        <taxon>Pentapetalae</taxon>
        <taxon>rosids</taxon>
        <taxon>malvids</taxon>
        <taxon>Malvales</taxon>
        <taxon>Malvaceae</taxon>
        <taxon>Malvoideae</taxon>
        <taxon>Hibiscus</taxon>
    </lineage>
</organism>
<evidence type="ECO:0000313" key="1">
    <source>
        <dbReference type="EMBL" id="KAE8674337.1"/>
    </source>
</evidence>
<reference evidence="1" key="1">
    <citation type="submission" date="2019-09" db="EMBL/GenBank/DDBJ databases">
        <title>Draft genome information of white flower Hibiscus syriacus.</title>
        <authorList>
            <person name="Kim Y.-M."/>
        </authorList>
    </citation>
    <scope>NUCLEOTIDE SEQUENCE [LARGE SCALE GENOMIC DNA]</scope>
    <source>
        <strain evidence="1">YM2019G1</strain>
    </source>
</reference>
<proteinExistence type="predicted"/>
<dbReference type="PANTHER" id="PTHR48009">
    <property type="entry name" value="LEUCINE-RICH REPEAT (LRR) FAMILY PROTEIN"/>
    <property type="match status" value="1"/>
</dbReference>
<gene>
    <name evidence="1" type="ORF">F3Y22_tig00111758pilonHSYRG00115</name>
</gene>
<accession>A0A6A2YGA5</accession>
<dbReference type="SUPFAM" id="SSF52058">
    <property type="entry name" value="L domain-like"/>
    <property type="match status" value="1"/>
</dbReference>
<dbReference type="Gene3D" id="3.80.10.10">
    <property type="entry name" value="Ribonuclease Inhibitor"/>
    <property type="match status" value="1"/>
</dbReference>
<dbReference type="Proteomes" id="UP000436088">
    <property type="component" value="Unassembled WGS sequence"/>
</dbReference>
<sequence>MEMKVIQRIANGKALIIHLVSIGKPSALIELSIVSGRMYGLLSVSILQLKGLHFLAINRNFISKNIPLQLRRLKTLDLNYNQLTGGILHPLLHYAHCPYPSFSLQI</sequence>
<name>A0A6A2YGA5_HIBSY</name>
<dbReference type="InterPro" id="IPR032675">
    <property type="entry name" value="LRR_dom_sf"/>
</dbReference>